<evidence type="ECO:0000256" key="2">
    <source>
        <dbReference type="SAM" id="MobiDB-lite"/>
    </source>
</evidence>
<dbReference type="AlphaFoldDB" id="A0A3S4AIC0"/>
<keyword evidence="1" id="KW-0175">Coiled coil</keyword>
<feature type="compositionally biased region" description="Low complexity" evidence="2">
    <location>
        <begin position="56"/>
        <end position="66"/>
    </location>
</feature>
<evidence type="ECO:0000313" key="4">
    <source>
        <dbReference type="Proteomes" id="UP000289323"/>
    </source>
</evidence>
<reference evidence="3 4" key="1">
    <citation type="submission" date="2018-04" db="EMBL/GenBank/DDBJ databases">
        <authorList>
            <person name="Huttner S."/>
            <person name="Dainat J."/>
        </authorList>
    </citation>
    <scope>NUCLEOTIDE SEQUENCE [LARGE SCALE GENOMIC DNA]</scope>
</reference>
<name>A0A3S4AIC0_9PEZI</name>
<sequence length="203" mass="21804">MTVETANQSDRVHQSQQPQLSQSQQSQRSKSASDSPATPSGRSTRLGFGVPQTPTSGNSSNAASASEPGTKRFKTNQGLPASTPSSARKWGGGSGGQPQGANDFSEDDAEITTAVLGLLKAESVSAPVRRAVRETLNLHALRCRGVERGRDVLREGLKKKDQLIAELQARVAKLEGERQTRRELLRRAASNLEEALSQESRDD</sequence>
<feature type="compositionally biased region" description="Polar residues" evidence="2">
    <location>
        <begin position="75"/>
        <end position="86"/>
    </location>
</feature>
<protein>
    <submittedName>
        <fullName evidence="3">D8392147-1c21-459f-b16a-297ebeef844e</fullName>
    </submittedName>
</protein>
<evidence type="ECO:0000313" key="3">
    <source>
        <dbReference type="EMBL" id="SPQ17870.1"/>
    </source>
</evidence>
<feature type="region of interest" description="Disordered" evidence="2">
    <location>
        <begin position="1"/>
        <end position="108"/>
    </location>
</feature>
<feature type="coiled-coil region" evidence="1">
    <location>
        <begin position="157"/>
        <end position="202"/>
    </location>
</feature>
<organism evidence="3 4">
    <name type="scientific">Thermothielavioides terrestris</name>
    <dbReference type="NCBI Taxonomy" id="2587410"/>
    <lineage>
        <taxon>Eukaryota</taxon>
        <taxon>Fungi</taxon>
        <taxon>Dikarya</taxon>
        <taxon>Ascomycota</taxon>
        <taxon>Pezizomycotina</taxon>
        <taxon>Sordariomycetes</taxon>
        <taxon>Sordariomycetidae</taxon>
        <taxon>Sordariales</taxon>
        <taxon>Chaetomiaceae</taxon>
        <taxon>Thermothielavioides</taxon>
    </lineage>
</organism>
<proteinExistence type="predicted"/>
<feature type="compositionally biased region" description="Low complexity" evidence="2">
    <location>
        <begin position="14"/>
        <end position="35"/>
    </location>
</feature>
<accession>A0A3S4AIC0</accession>
<evidence type="ECO:0000256" key="1">
    <source>
        <dbReference type="SAM" id="Coils"/>
    </source>
</evidence>
<gene>
    <name evidence="3" type="ORF">TT172_LOCUS289</name>
</gene>
<dbReference type="EMBL" id="OUUZ01000001">
    <property type="protein sequence ID" value="SPQ17870.1"/>
    <property type="molecule type" value="Genomic_DNA"/>
</dbReference>
<dbReference type="Proteomes" id="UP000289323">
    <property type="component" value="Unassembled WGS sequence"/>
</dbReference>